<dbReference type="Pfam" id="PF23247">
    <property type="entry name" value="LRR_RPS2"/>
    <property type="match status" value="1"/>
</dbReference>
<evidence type="ECO:0000256" key="1">
    <source>
        <dbReference type="ARBA" id="ARBA00022821"/>
    </source>
</evidence>
<dbReference type="STRING" id="81972.D7KNB2"/>
<evidence type="ECO:0000313" key="3">
    <source>
        <dbReference type="EMBL" id="EFH68941.1"/>
    </source>
</evidence>
<dbReference type="HOGENOM" id="CLU_083173_0_0_1"/>
<sequence>MKEIEIERETSSWNKSPASPCFFSLFTVLISNCDGLKDLTWLLFAPNLTNLEVSFSDRLEDIISEEKALNSVTGDEAGMIIPFQKLEKLQLWNLPKLKSIYWNTLPFPCLREIDIRKCPNLRKLALDSQNVGRVEELVINYREKEWIEEVEWEDEATQLRFLPSSKLV</sequence>
<dbReference type="InterPro" id="IPR057135">
    <property type="entry name" value="At4g27190-like_LRR"/>
</dbReference>
<evidence type="ECO:0000313" key="4">
    <source>
        <dbReference type="Proteomes" id="UP000008694"/>
    </source>
</evidence>
<protein>
    <recommendedName>
        <fullName evidence="2">Disease resistance protein At4g27190-like leucine-rich repeats domain-containing protein</fullName>
    </recommendedName>
</protein>
<dbReference type="AlphaFoldDB" id="D7KNB2"/>
<organism evidence="4">
    <name type="scientific">Arabidopsis lyrata subsp. lyrata</name>
    <name type="common">Lyre-leaved rock-cress</name>
    <dbReference type="NCBI Taxonomy" id="81972"/>
    <lineage>
        <taxon>Eukaryota</taxon>
        <taxon>Viridiplantae</taxon>
        <taxon>Streptophyta</taxon>
        <taxon>Embryophyta</taxon>
        <taxon>Tracheophyta</taxon>
        <taxon>Spermatophyta</taxon>
        <taxon>Magnoliopsida</taxon>
        <taxon>eudicotyledons</taxon>
        <taxon>Gunneridae</taxon>
        <taxon>Pentapetalae</taxon>
        <taxon>rosids</taxon>
        <taxon>malvids</taxon>
        <taxon>Brassicales</taxon>
        <taxon>Brassicaceae</taxon>
        <taxon>Camelineae</taxon>
        <taxon>Arabidopsis</taxon>
    </lineage>
</organism>
<dbReference type="InterPro" id="IPR050905">
    <property type="entry name" value="Plant_NBS-LRR"/>
</dbReference>
<accession>D7KNB2</accession>
<dbReference type="PANTHER" id="PTHR33463:SF220">
    <property type="entry name" value="NB-ARC DOMAIN-CONTAINING PROTEIN"/>
    <property type="match status" value="1"/>
</dbReference>
<evidence type="ECO:0000259" key="2">
    <source>
        <dbReference type="Pfam" id="PF23247"/>
    </source>
</evidence>
<dbReference type="InterPro" id="IPR032675">
    <property type="entry name" value="LRR_dom_sf"/>
</dbReference>
<keyword evidence="4" id="KW-1185">Reference proteome</keyword>
<dbReference type="EMBL" id="GL348713">
    <property type="protein sequence ID" value="EFH68941.1"/>
    <property type="molecule type" value="Genomic_DNA"/>
</dbReference>
<dbReference type="eggNOG" id="KOG4658">
    <property type="taxonomic scope" value="Eukaryota"/>
</dbReference>
<dbReference type="SUPFAM" id="SSF52058">
    <property type="entry name" value="L domain-like"/>
    <property type="match status" value="1"/>
</dbReference>
<dbReference type="PANTHER" id="PTHR33463">
    <property type="entry name" value="NB-ARC DOMAIN-CONTAINING PROTEIN-RELATED"/>
    <property type="match status" value="1"/>
</dbReference>
<proteinExistence type="predicted"/>
<keyword evidence="1" id="KW-0611">Plant defense</keyword>
<reference evidence="4" key="1">
    <citation type="journal article" date="2011" name="Nat. Genet.">
        <title>The Arabidopsis lyrata genome sequence and the basis of rapid genome size change.</title>
        <authorList>
            <person name="Hu T.T."/>
            <person name="Pattyn P."/>
            <person name="Bakker E.G."/>
            <person name="Cao J."/>
            <person name="Cheng J.-F."/>
            <person name="Clark R.M."/>
            <person name="Fahlgren N."/>
            <person name="Fawcett J.A."/>
            <person name="Grimwood J."/>
            <person name="Gundlach H."/>
            <person name="Haberer G."/>
            <person name="Hollister J.D."/>
            <person name="Ossowski S."/>
            <person name="Ottilar R.P."/>
            <person name="Salamov A.A."/>
            <person name="Schneeberger K."/>
            <person name="Spannagl M."/>
            <person name="Wang X."/>
            <person name="Yang L."/>
            <person name="Nasrallah M.E."/>
            <person name="Bergelson J."/>
            <person name="Carrington J.C."/>
            <person name="Gaut B.S."/>
            <person name="Schmutz J."/>
            <person name="Mayer K.F.X."/>
            <person name="Van de Peer Y."/>
            <person name="Grigoriev I.V."/>
            <person name="Nordborg M."/>
            <person name="Weigel D."/>
            <person name="Guo Y.-L."/>
        </authorList>
    </citation>
    <scope>NUCLEOTIDE SEQUENCE [LARGE SCALE GENOMIC DNA]</scope>
    <source>
        <strain evidence="4">cv. MN47</strain>
    </source>
</reference>
<dbReference type="Gene3D" id="3.80.10.10">
    <property type="entry name" value="Ribonuclease Inhibitor"/>
    <property type="match status" value="1"/>
</dbReference>
<feature type="domain" description="Disease resistance protein At4g27190-like leucine-rich repeats" evidence="2">
    <location>
        <begin position="9"/>
        <end position="124"/>
    </location>
</feature>
<name>D7KNB2_ARALL</name>
<dbReference type="Proteomes" id="UP000008694">
    <property type="component" value="Unassembled WGS sequence"/>
</dbReference>
<dbReference type="Gramene" id="scaffold_101347.1">
    <property type="protein sequence ID" value="scaffold_101347.1"/>
    <property type="gene ID" value="scaffold_101347.1"/>
</dbReference>
<gene>
    <name evidence="3" type="ORF">ARALYDRAFT_888553</name>
</gene>